<sequence>MAFKAREFVIDQEDIFKNDRLSRIEEVKNLSLLLTNITAPIVLSVNAPWGTGKTAFLKMLHAHIESTGSSAIYFSAWETDFANDPLLAFLGEMNEEVSKIINGNSRKQDAWNRAKQAGSYIVNKVPTALEALPVVGDLAGEMAGDIIDRYVKNKSEIERFKTNIKSLLTDKKGKHQKLYVFIDELDRCRPTYAIEFFERIKHILDIEGVVFVLAMDKEQLSHSVKAIYGDDFESIGYLKRFIDIEYILIKPELDKFIDQLYDTFGFNAFFEARSKFKEFEHDASHLKSVFKVIANAKNYSLRDIEQLMARINLVILTTKENVYLYPALLTLLLATKESDPEVYQDYINPKSMPNKMINHFHHLVPEQERLGSFSCALIEAQILGPKEENTGNIYEQHIANVRNKSTDDPARKYSADIVWLVENSHEGRLGFVDLKHLVSRIELIEKFNFSEEE</sequence>
<dbReference type="InterPro" id="IPR011646">
    <property type="entry name" value="KAP_P-loop"/>
</dbReference>
<name>A0ABN0TE77_9GAMM</name>
<dbReference type="Gene3D" id="3.40.50.300">
    <property type="entry name" value="P-loop containing nucleotide triphosphate hydrolases"/>
    <property type="match status" value="1"/>
</dbReference>
<reference evidence="2 3" key="1">
    <citation type="journal article" date="2019" name="Int. J. Syst. Evol. Microbiol.">
        <title>The Global Catalogue of Microorganisms (GCM) 10K type strain sequencing project: providing services to taxonomists for standard genome sequencing and annotation.</title>
        <authorList>
            <consortium name="The Broad Institute Genomics Platform"/>
            <consortium name="The Broad Institute Genome Sequencing Center for Infectious Disease"/>
            <person name="Wu L."/>
            <person name="Ma J."/>
        </authorList>
    </citation>
    <scope>NUCLEOTIDE SEQUENCE [LARGE SCALE GENOMIC DNA]</scope>
    <source>
        <strain evidence="2 3">JCM 6886</strain>
    </source>
</reference>
<organism evidence="2 3">
    <name type="scientific">Methylophaga marina</name>
    <dbReference type="NCBI Taxonomy" id="45495"/>
    <lineage>
        <taxon>Bacteria</taxon>
        <taxon>Pseudomonadati</taxon>
        <taxon>Pseudomonadota</taxon>
        <taxon>Gammaproteobacteria</taxon>
        <taxon>Thiotrichales</taxon>
        <taxon>Piscirickettsiaceae</taxon>
        <taxon>Methylophaga</taxon>
    </lineage>
</organism>
<dbReference type="InterPro" id="IPR027417">
    <property type="entry name" value="P-loop_NTPase"/>
</dbReference>
<feature type="domain" description="KAP NTPase" evidence="1">
    <location>
        <begin position="27"/>
        <end position="313"/>
    </location>
</feature>
<evidence type="ECO:0000313" key="3">
    <source>
        <dbReference type="Proteomes" id="UP001501476"/>
    </source>
</evidence>
<dbReference type="EMBL" id="BAAADG010000003">
    <property type="protein sequence ID" value="GAA0219385.1"/>
    <property type="molecule type" value="Genomic_DNA"/>
</dbReference>
<protein>
    <recommendedName>
        <fullName evidence="1">KAP NTPase domain-containing protein</fullName>
    </recommendedName>
</protein>
<dbReference type="Pfam" id="PF07693">
    <property type="entry name" value="KAP_NTPase"/>
    <property type="match status" value="1"/>
</dbReference>
<keyword evidence="3" id="KW-1185">Reference proteome</keyword>
<dbReference type="Proteomes" id="UP001501476">
    <property type="component" value="Unassembled WGS sequence"/>
</dbReference>
<accession>A0ABN0TE77</accession>
<evidence type="ECO:0000313" key="2">
    <source>
        <dbReference type="EMBL" id="GAA0219385.1"/>
    </source>
</evidence>
<comment type="caution">
    <text evidence="2">The sequence shown here is derived from an EMBL/GenBank/DDBJ whole genome shotgun (WGS) entry which is preliminary data.</text>
</comment>
<proteinExistence type="predicted"/>
<dbReference type="RefSeq" id="WP_286304965.1">
    <property type="nucleotide sequence ID" value="NZ_AP027741.1"/>
</dbReference>
<gene>
    <name evidence="2" type="ORF">GCM10008964_08780</name>
</gene>
<dbReference type="SUPFAM" id="SSF52540">
    <property type="entry name" value="P-loop containing nucleoside triphosphate hydrolases"/>
    <property type="match status" value="1"/>
</dbReference>
<evidence type="ECO:0000259" key="1">
    <source>
        <dbReference type="Pfam" id="PF07693"/>
    </source>
</evidence>